<reference evidence="1" key="1">
    <citation type="submission" date="2023-03" db="EMBL/GenBank/DDBJ databases">
        <title>Near-Complete genome sequence of Lipomyces tetrasporous NRRL Y-64009, an oleaginous yeast capable of growing on lignocellulosic hydrolysates.</title>
        <authorList>
            <consortium name="Lawrence Berkeley National Laboratory"/>
            <person name="Jagtap S.S."/>
            <person name="Liu J.-J."/>
            <person name="Walukiewicz H.E."/>
            <person name="Pangilinan J."/>
            <person name="Lipzen A."/>
            <person name="Ahrendt S."/>
            <person name="Koriabine M."/>
            <person name="Cobaugh K."/>
            <person name="Salamov A."/>
            <person name="Yoshinaga Y."/>
            <person name="Ng V."/>
            <person name="Daum C."/>
            <person name="Grigoriev I.V."/>
            <person name="Slininger P.J."/>
            <person name="Dien B.S."/>
            <person name="Jin Y.-S."/>
            <person name="Rao C.V."/>
        </authorList>
    </citation>
    <scope>NUCLEOTIDE SEQUENCE</scope>
    <source>
        <strain evidence="1">NRRL Y-64009</strain>
    </source>
</reference>
<proteinExistence type="predicted"/>
<dbReference type="AlphaFoldDB" id="A0AAD7VSW5"/>
<accession>A0AAD7VSW5</accession>
<evidence type="ECO:0000313" key="1">
    <source>
        <dbReference type="EMBL" id="KAJ8100823.1"/>
    </source>
</evidence>
<evidence type="ECO:0000313" key="2">
    <source>
        <dbReference type="Proteomes" id="UP001217417"/>
    </source>
</evidence>
<name>A0AAD7VSW5_9ASCO</name>
<gene>
    <name evidence="1" type="ORF">POJ06DRAFT_290670</name>
</gene>
<dbReference type="GeneID" id="80885513"/>
<dbReference type="EMBL" id="JARPMG010000005">
    <property type="protein sequence ID" value="KAJ8100823.1"/>
    <property type="molecule type" value="Genomic_DNA"/>
</dbReference>
<comment type="caution">
    <text evidence="1">The sequence shown here is derived from an EMBL/GenBank/DDBJ whole genome shotgun (WGS) entry which is preliminary data.</text>
</comment>
<evidence type="ECO:0008006" key="3">
    <source>
        <dbReference type="Google" id="ProtNLM"/>
    </source>
</evidence>
<dbReference type="RefSeq" id="XP_056044273.1">
    <property type="nucleotide sequence ID" value="XM_056190347.1"/>
</dbReference>
<protein>
    <recommendedName>
        <fullName evidence="3">MULE transposase domain-containing protein</fullName>
    </recommendedName>
</protein>
<dbReference type="Proteomes" id="UP001217417">
    <property type="component" value="Unassembled WGS sequence"/>
</dbReference>
<keyword evidence="2" id="KW-1185">Reference proteome</keyword>
<organism evidence="1 2">
    <name type="scientific">Lipomyces tetrasporus</name>
    <dbReference type="NCBI Taxonomy" id="54092"/>
    <lineage>
        <taxon>Eukaryota</taxon>
        <taxon>Fungi</taxon>
        <taxon>Dikarya</taxon>
        <taxon>Ascomycota</taxon>
        <taxon>Saccharomycotina</taxon>
        <taxon>Lipomycetes</taxon>
        <taxon>Lipomycetales</taxon>
        <taxon>Lipomycetaceae</taxon>
        <taxon>Lipomyces</taxon>
    </lineage>
</organism>
<sequence>MTEIFVDSTFGTNKHGYELYCLLTEFDLIRRGVQEEDKRGTRLTAWFTALRAAGLNPNVVHTDKDFAEVTAASIAFKRNNDGYNHHLCIWHSLRAIDQYITALPQYLHFLSHESDWILSNAQVKTMYPGPLRAMIKRHLLRHPLLPMPVIDREGAPAPEALQYQTYEEIHSSSVKEMLEYCKSIDQPKLFRPDSNAAIPVSRTTMRLESHWRILKKDYGSRFIKPRLDVLVYIICTGLVRSRIQGHLQVEAGREKPSTYNVTMDLDLDLGRGTTLLCSEWTRKDSETRIQDFLTD</sequence>